<keyword evidence="2" id="KW-1185">Reference proteome</keyword>
<name>A0A9Q1BMU0_HOLLE</name>
<accession>A0A9Q1BMU0</accession>
<sequence>MHHDVFLKTKSTSIITSCRVTSSRSFFSLPICHSFSIIQTPSIKHCKSNSYFRLSYIEWLGRTLTLA</sequence>
<dbReference type="AlphaFoldDB" id="A0A9Q1BMU0"/>
<dbReference type="EMBL" id="JAIZAY010000014">
    <property type="protein sequence ID" value="KAJ8029439.1"/>
    <property type="molecule type" value="Genomic_DNA"/>
</dbReference>
<gene>
    <name evidence="1" type="ORF">HOLleu_28824</name>
</gene>
<proteinExistence type="predicted"/>
<organism evidence="1 2">
    <name type="scientific">Holothuria leucospilota</name>
    <name type="common">Black long sea cucumber</name>
    <name type="synonym">Mertensiothuria leucospilota</name>
    <dbReference type="NCBI Taxonomy" id="206669"/>
    <lineage>
        <taxon>Eukaryota</taxon>
        <taxon>Metazoa</taxon>
        <taxon>Echinodermata</taxon>
        <taxon>Eleutherozoa</taxon>
        <taxon>Echinozoa</taxon>
        <taxon>Holothuroidea</taxon>
        <taxon>Aspidochirotacea</taxon>
        <taxon>Aspidochirotida</taxon>
        <taxon>Holothuriidae</taxon>
        <taxon>Holothuria</taxon>
    </lineage>
</organism>
<evidence type="ECO:0000313" key="2">
    <source>
        <dbReference type="Proteomes" id="UP001152320"/>
    </source>
</evidence>
<protein>
    <submittedName>
        <fullName evidence="1">Uncharacterized protein</fullName>
    </submittedName>
</protein>
<dbReference type="Proteomes" id="UP001152320">
    <property type="component" value="Chromosome 14"/>
</dbReference>
<reference evidence="1" key="1">
    <citation type="submission" date="2021-10" db="EMBL/GenBank/DDBJ databases">
        <title>Tropical sea cucumber genome reveals ecological adaptation and Cuvierian tubules defense mechanism.</title>
        <authorList>
            <person name="Chen T."/>
        </authorList>
    </citation>
    <scope>NUCLEOTIDE SEQUENCE</scope>
    <source>
        <strain evidence="1">Nanhai2018</strain>
        <tissue evidence="1">Muscle</tissue>
    </source>
</reference>
<comment type="caution">
    <text evidence="1">The sequence shown here is derived from an EMBL/GenBank/DDBJ whole genome shotgun (WGS) entry which is preliminary data.</text>
</comment>
<evidence type="ECO:0000313" key="1">
    <source>
        <dbReference type="EMBL" id="KAJ8029439.1"/>
    </source>
</evidence>